<name>A0A9W7BLY0_9STRA</name>
<dbReference type="GO" id="GO:0016020">
    <property type="term" value="C:membrane"/>
    <property type="evidence" value="ECO:0007669"/>
    <property type="project" value="UniProtKB-SubCell"/>
</dbReference>
<feature type="transmembrane region" description="Helical" evidence="6">
    <location>
        <begin position="853"/>
        <end position="871"/>
    </location>
</feature>
<gene>
    <name evidence="9" type="ORF">TrST_g12068</name>
</gene>
<dbReference type="Gene3D" id="3.60.21.10">
    <property type="match status" value="1"/>
</dbReference>
<evidence type="ECO:0000259" key="8">
    <source>
        <dbReference type="PROSITE" id="PS50259"/>
    </source>
</evidence>
<dbReference type="Pfam" id="PF02872">
    <property type="entry name" value="5_nucleotid_C"/>
    <property type="match status" value="1"/>
</dbReference>
<dbReference type="PANTHER" id="PTHR11575:SF24">
    <property type="entry name" value="5'-NUCLEOTIDASE"/>
    <property type="match status" value="1"/>
</dbReference>
<evidence type="ECO:0000313" key="9">
    <source>
        <dbReference type="EMBL" id="GMH92832.1"/>
    </source>
</evidence>
<comment type="subcellular location">
    <subcellularLocation>
        <location evidence="1">Membrane</location>
        <topology evidence="1">Multi-pass membrane protein</topology>
    </subcellularLocation>
</comment>
<dbReference type="GO" id="GO:0016787">
    <property type="term" value="F:hydrolase activity"/>
    <property type="evidence" value="ECO:0007669"/>
    <property type="project" value="InterPro"/>
</dbReference>
<feature type="transmembrane region" description="Helical" evidence="6">
    <location>
        <begin position="877"/>
        <end position="898"/>
    </location>
</feature>
<evidence type="ECO:0000256" key="1">
    <source>
        <dbReference type="ARBA" id="ARBA00004141"/>
    </source>
</evidence>
<proteinExistence type="inferred from homology"/>
<dbReference type="AlphaFoldDB" id="A0A9W7BLY0"/>
<dbReference type="InterPro" id="IPR036907">
    <property type="entry name" value="5'-Nucleotdase_C_sf"/>
</dbReference>
<evidence type="ECO:0000256" key="7">
    <source>
        <dbReference type="SAM" id="SignalP"/>
    </source>
</evidence>
<reference evidence="10" key="1">
    <citation type="journal article" date="2023" name="Commun. Biol.">
        <title>Genome analysis of Parmales, the sister group of diatoms, reveals the evolutionary specialization of diatoms from phago-mixotrophs to photoautotrophs.</title>
        <authorList>
            <person name="Ban H."/>
            <person name="Sato S."/>
            <person name="Yoshikawa S."/>
            <person name="Yamada K."/>
            <person name="Nakamura Y."/>
            <person name="Ichinomiya M."/>
            <person name="Sato N."/>
            <person name="Blanc-Mathieu R."/>
            <person name="Endo H."/>
            <person name="Kuwata A."/>
            <person name="Ogata H."/>
        </authorList>
    </citation>
    <scope>NUCLEOTIDE SEQUENCE [LARGE SCALE GENOMIC DNA]</scope>
    <source>
        <strain evidence="10">NIES 3701</strain>
    </source>
</reference>
<dbReference type="EMBL" id="BRXY01000406">
    <property type="protein sequence ID" value="GMH92832.1"/>
    <property type="molecule type" value="Genomic_DNA"/>
</dbReference>
<feature type="signal peptide" evidence="7">
    <location>
        <begin position="1"/>
        <end position="20"/>
    </location>
</feature>
<feature type="transmembrane region" description="Helical" evidence="6">
    <location>
        <begin position="1001"/>
        <end position="1026"/>
    </location>
</feature>
<dbReference type="SUPFAM" id="SSF56300">
    <property type="entry name" value="Metallo-dependent phosphatases"/>
    <property type="match status" value="1"/>
</dbReference>
<dbReference type="GO" id="GO:0004930">
    <property type="term" value="F:G protein-coupled receptor activity"/>
    <property type="evidence" value="ECO:0007669"/>
    <property type="project" value="InterPro"/>
</dbReference>
<dbReference type="Pfam" id="PF00003">
    <property type="entry name" value="7tm_3"/>
    <property type="match status" value="1"/>
</dbReference>
<comment type="similarity">
    <text evidence="2">Belongs to the 5'-nucleotidase family.</text>
</comment>
<dbReference type="InterPro" id="IPR029052">
    <property type="entry name" value="Metallo-depent_PP-like"/>
</dbReference>
<feature type="transmembrane region" description="Helical" evidence="6">
    <location>
        <begin position="919"/>
        <end position="944"/>
    </location>
</feature>
<feature type="transmembrane region" description="Helical" evidence="6">
    <location>
        <begin position="1032"/>
        <end position="1053"/>
    </location>
</feature>
<dbReference type="PROSITE" id="PS50259">
    <property type="entry name" value="G_PROTEIN_RECEP_F3_4"/>
    <property type="match status" value="1"/>
</dbReference>
<dbReference type="GO" id="GO:0009166">
    <property type="term" value="P:nucleotide catabolic process"/>
    <property type="evidence" value="ECO:0007669"/>
    <property type="project" value="InterPro"/>
</dbReference>
<dbReference type="Proteomes" id="UP001165085">
    <property type="component" value="Unassembled WGS sequence"/>
</dbReference>
<evidence type="ECO:0000256" key="3">
    <source>
        <dbReference type="ARBA" id="ARBA00022692"/>
    </source>
</evidence>
<accession>A0A9W7BLY0</accession>
<organism evidence="9 10">
    <name type="scientific">Triparma strigata</name>
    <dbReference type="NCBI Taxonomy" id="1606541"/>
    <lineage>
        <taxon>Eukaryota</taxon>
        <taxon>Sar</taxon>
        <taxon>Stramenopiles</taxon>
        <taxon>Ochrophyta</taxon>
        <taxon>Bolidophyceae</taxon>
        <taxon>Parmales</taxon>
        <taxon>Triparmaceae</taxon>
        <taxon>Triparma</taxon>
    </lineage>
</organism>
<keyword evidence="10" id="KW-1185">Reference proteome</keyword>
<dbReference type="InterPro" id="IPR017978">
    <property type="entry name" value="GPCR_3_C"/>
</dbReference>
<feature type="chain" id="PRO_5040972543" description="G-protein coupled receptors family 3 profile domain-containing protein" evidence="7">
    <location>
        <begin position="21"/>
        <end position="1137"/>
    </location>
</feature>
<evidence type="ECO:0000256" key="6">
    <source>
        <dbReference type="SAM" id="Phobius"/>
    </source>
</evidence>
<feature type="transmembrane region" description="Helical" evidence="6">
    <location>
        <begin position="968"/>
        <end position="989"/>
    </location>
</feature>
<keyword evidence="5 6" id="KW-0472">Membrane</keyword>
<evidence type="ECO:0000256" key="5">
    <source>
        <dbReference type="ARBA" id="ARBA00023136"/>
    </source>
</evidence>
<dbReference type="InterPro" id="IPR008334">
    <property type="entry name" value="5'-Nucleotdase_C"/>
</dbReference>
<dbReference type="SUPFAM" id="SSF55816">
    <property type="entry name" value="5'-nucleotidase (syn. UDP-sugar hydrolase), C-terminal domain"/>
    <property type="match status" value="1"/>
</dbReference>
<feature type="transmembrane region" description="Helical" evidence="6">
    <location>
        <begin position="808"/>
        <end position="832"/>
    </location>
</feature>
<protein>
    <recommendedName>
        <fullName evidence="8">G-protein coupled receptors family 3 profile domain-containing protein</fullName>
    </recommendedName>
</protein>
<dbReference type="InterPro" id="IPR006179">
    <property type="entry name" value="5_nucleotidase/apyrase"/>
</dbReference>
<evidence type="ECO:0000256" key="4">
    <source>
        <dbReference type="ARBA" id="ARBA00022989"/>
    </source>
</evidence>
<dbReference type="PANTHER" id="PTHR11575">
    <property type="entry name" value="5'-NUCLEOTIDASE-RELATED"/>
    <property type="match status" value="1"/>
</dbReference>
<feature type="domain" description="G-protein coupled receptors family 3 profile" evidence="8">
    <location>
        <begin position="813"/>
        <end position="1055"/>
    </location>
</feature>
<dbReference type="OrthoDB" id="7722975at2759"/>
<evidence type="ECO:0000256" key="2">
    <source>
        <dbReference type="ARBA" id="ARBA00006654"/>
    </source>
</evidence>
<dbReference type="PRINTS" id="PR01607">
    <property type="entry name" value="APYRASEFAMLY"/>
</dbReference>
<keyword evidence="4 6" id="KW-1133">Transmembrane helix</keyword>
<comment type="caution">
    <text evidence="9">The sequence shown here is derived from an EMBL/GenBank/DDBJ whole genome shotgun (WGS) entry which is preliminary data.</text>
</comment>
<keyword evidence="3 6" id="KW-0812">Transmembrane</keyword>
<sequence>MIRSAIAILGLLISPQLATAQCNTVDYGSIDVCDQGYVHENCTVPTSSGDYSLTILSTNDVRGRSMPVHPWDGECELNATSKTGSLEHPFASVVTGTACAGGIAGRTAFVEKVRAEVGAANTLLLDAGNYYFGNLWYQKYKGGSDVKYVNNIGYDAMGAGQCEFFTGTTELFDFLKNQDPSVVTVITNLDFSADSISNCKKQNGPSCVKPWDVIVKNNRKIGLLGFVPSEIFDIATPGNTVSLIQYTTAAQSAIAAMKTVHPDVDIIIAMSSMGHPENILLAESVEGQEIDIIIGGNHEVFKAGDTEGRPFPRVITDTANGDPTYIVSSGHFGTLVGRLDVTFDVNGKLTAFDAATSDSHMIELTYDDTAGEYLPWSGDNTYGGSVWDLVRKDYVEVEAFKGTIEGQSNVLVSGDKGENEICVVDPTAGETDWALFTETCAKDPDTGAYGSGHCCINPPGDQCCPAATFWSVFGCRHSDCPMGRFATDALMFECTDCAFAFANGGSIRGDFAVGDVTYGDLIGVFPFQNTISTFNIKGSDIKTAMEHAVSEYLPYDGEGKFLVYSGLRFAWNPIAVDQNKILAIEICSDWDRTFDATANPTAGKCAGDWLAMVPQTYYKAATNNYIRAGGDGFDILSSAPTNVNDYGIALEEGLKNYLKAVNPYDLTAEGVMDENTCTGEVNNFKDIWAGTAGTPQQQTCRTFRSSGLTELTCPMEVAAQAFCENYSGDFVQDLASSSGLCVANQCSGFGGCNNATYTCECRQVDISDFKSPPADLVIRAADSEASCGAGFSMWKGESCEIERKEWKFGALPLVFIFAVVNIICSAFAIFWYKKNGKYPAVRITQPLFHEISAAGGIVAAFGSILLCLPATTTTCHASITISAMGLMILYGAVFQKTSRVNMLINNKKLKKVRVSNMDLIKQIFALVFAELVVIIVLIIIAPIYPTASPLEGKWEYAVICSAGDKFEMWVMVLIIIQFGVLGYGCVLAFKIRKVAGAMNESFYIGLSLYTSFLIGIIAIFVVLNSLNNPDLVFMLGPVTINIVSIVSVLSTLVPKAKSLTPELKAMSAADVLKLGSANTTMSSTNTSAGNNKEDEGIVVALTELSDSEIRFALEHASPDDKAKAIEKAQQFLDFASK</sequence>
<keyword evidence="7" id="KW-0732">Signal</keyword>
<dbReference type="Gene3D" id="3.90.780.10">
    <property type="entry name" value="5'-Nucleotidase, C-terminal domain"/>
    <property type="match status" value="1"/>
</dbReference>
<evidence type="ECO:0000313" key="10">
    <source>
        <dbReference type="Proteomes" id="UP001165085"/>
    </source>
</evidence>